<gene>
    <name evidence="1" type="ORF">V6N12_067781</name>
</gene>
<keyword evidence="2" id="KW-1185">Reference proteome</keyword>
<name>A0ABR2FN15_9ROSI</name>
<sequence length="160" mass="17967">MTLPSIFAPSLCVFAPVTTSSRVTLSDAQSSSTLRHLSTFYTWRNSQNVETFFHLPSTFLDKSFGKLQAPGMEELLGGNWGLLHELLFSQSQVDKLVQRLQEEHDALLKLNGDLQLEVTDVDKANSYLLDKLKVADDANLVNKAHLEKLKGEKEEHLARI</sequence>
<protein>
    <submittedName>
        <fullName evidence="1">Uncharacterized protein</fullName>
    </submittedName>
</protein>
<comment type="caution">
    <text evidence="1">The sequence shown here is derived from an EMBL/GenBank/DDBJ whole genome shotgun (WGS) entry which is preliminary data.</text>
</comment>
<dbReference type="EMBL" id="JBBPBM010000005">
    <property type="protein sequence ID" value="KAK8583512.1"/>
    <property type="molecule type" value="Genomic_DNA"/>
</dbReference>
<dbReference type="Proteomes" id="UP001472677">
    <property type="component" value="Unassembled WGS sequence"/>
</dbReference>
<proteinExistence type="predicted"/>
<evidence type="ECO:0000313" key="1">
    <source>
        <dbReference type="EMBL" id="KAK8583512.1"/>
    </source>
</evidence>
<evidence type="ECO:0000313" key="2">
    <source>
        <dbReference type="Proteomes" id="UP001472677"/>
    </source>
</evidence>
<organism evidence="1 2">
    <name type="scientific">Hibiscus sabdariffa</name>
    <name type="common">roselle</name>
    <dbReference type="NCBI Taxonomy" id="183260"/>
    <lineage>
        <taxon>Eukaryota</taxon>
        <taxon>Viridiplantae</taxon>
        <taxon>Streptophyta</taxon>
        <taxon>Embryophyta</taxon>
        <taxon>Tracheophyta</taxon>
        <taxon>Spermatophyta</taxon>
        <taxon>Magnoliopsida</taxon>
        <taxon>eudicotyledons</taxon>
        <taxon>Gunneridae</taxon>
        <taxon>Pentapetalae</taxon>
        <taxon>rosids</taxon>
        <taxon>malvids</taxon>
        <taxon>Malvales</taxon>
        <taxon>Malvaceae</taxon>
        <taxon>Malvoideae</taxon>
        <taxon>Hibiscus</taxon>
    </lineage>
</organism>
<accession>A0ABR2FN15</accession>
<reference evidence="1 2" key="1">
    <citation type="journal article" date="2024" name="G3 (Bethesda)">
        <title>Genome assembly of Hibiscus sabdariffa L. provides insights into metabolisms of medicinal natural products.</title>
        <authorList>
            <person name="Kim T."/>
        </authorList>
    </citation>
    <scope>NUCLEOTIDE SEQUENCE [LARGE SCALE GENOMIC DNA]</scope>
    <source>
        <strain evidence="1">TK-2024</strain>
        <tissue evidence="1">Old leaves</tissue>
    </source>
</reference>